<organism evidence="4 5">
    <name type="scientific">Smittium mucronatum</name>
    <dbReference type="NCBI Taxonomy" id="133383"/>
    <lineage>
        <taxon>Eukaryota</taxon>
        <taxon>Fungi</taxon>
        <taxon>Fungi incertae sedis</taxon>
        <taxon>Zoopagomycota</taxon>
        <taxon>Kickxellomycotina</taxon>
        <taxon>Harpellomycetes</taxon>
        <taxon>Harpellales</taxon>
        <taxon>Legeriomycetaceae</taxon>
        <taxon>Smittium</taxon>
    </lineage>
</organism>
<dbReference type="GO" id="GO:0005634">
    <property type="term" value="C:nucleus"/>
    <property type="evidence" value="ECO:0007669"/>
    <property type="project" value="UniProtKB-SubCell"/>
</dbReference>
<dbReference type="PANTHER" id="PTHR22715">
    <property type="entry name" value="TRANSFORMING GROWTH FACTOR BETA REGULATED GENE 1"/>
    <property type="match status" value="1"/>
</dbReference>
<dbReference type="Proteomes" id="UP000187455">
    <property type="component" value="Unassembled WGS sequence"/>
</dbReference>
<proteinExistence type="predicted"/>
<dbReference type="PROSITE" id="PS51542">
    <property type="entry name" value="FYRN"/>
    <property type="match status" value="1"/>
</dbReference>
<dbReference type="InterPro" id="IPR003889">
    <property type="entry name" value="FYrich_C"/>
</dbReference>
<dbReference type="InterPro" id="IPR040092">
    <property type="entry name" value="TBRG1"/>
</dbReference>
<sequence>MKENPYSISRELISNSPKPAALKPKRRSTLFDIINDTSDGQDYTPPARASVLGDSVITDREKSFVESNINLGHDEKDVRNFRDFPDQVGAYSISNHSYSGIDLYEFVTRNPNIENNKLPNIRNIEFYKPNIIPESDIRNTESGLGVDVGASAGIGLNTLGNSFFEKRKGYVIPQTISNVISDSFVRSPSTFKSRSVFPSQKPTKLNYKNDTSSIKPYRRNRRYTELLKSQDMPLSTIQHLTRNRLYGNYPNLNYSRHSIGDWSSFYDWSLHKPHPASKLYQGGRFNLYKDAVRANENNIIMRRAEGTRFFLNGKSSDNSGYPVGTEKKRKRRADISRRVRSVQPVPKDETGSYKLPVQVGILTVLNLGTIVYDDNSFHNERYIWPVGYMVQREYMSMVEPNKQVIYTCHLSRNPNSGNGENGGPLFHIEAEDMPDAPVIASTATGAWTTVVKRVNKLNNRIHSNSASGPDYFGFSHPTIAKMIQDLPNSDKCINYVPQTFIEMKDRHVRGVLKKGRGGKPSDQMIERGKKALYIAAKAAATKSLSGGSSLLPTSRFSVPIDSSSQEPPDSDSKL</sequence>
<dbReference type="PROSITE" id="PS51543">
    <property type="entry name" value="FYRC"/>
    <property type="match status" value="1"/>
</dbReference>
<dbReference type="PANTHER" id="PTHR22715:SF0">
    <property type="entry name" value="TRANSFORMING GROWTH FACTOR BETA REGULATOR 1"/>
    <property type="match status" value="1"/>
</dbReference>
<feature type="compositionally biased region" description="Low complexity" evidence="3">
    <location>
        <begin position="541"/>
        <end position="551"/>
    </location>
</feature>
<dbReference type="Gene3D" id="3.30.160.360">
    <property type="match status" value="1"/>
</dbReference>
<dbReference type="GO" id="GO:0051726">
    <property type="term" value="P:regulation of cell cycle"/>
    <property type="evidence" value="ECO:0007669"/>
    <property type="project" value="TreeGrafter"/>
</dbReference>
<reference evidence="4 5" key="1">
    <citation type="journal article" date="2016" name="Mol. Biol. Evol.">
        <title>Genome-Wide Survey of Gut Fungi (Harpellales) Reveals the First Horizontally Transferred Ubiquitin Gene from a Mosquito Host.</title>
        <authorList>
            <person name="Wang Y."/>
            <person name="White M.M."/>
            <person name="Kvist S."/>
            <person name="Moncalvo J.M."/>
        </authorList>
    </citation>
    <scope>NUCLEOTIDE SEQUENCE [LARGE SCALE GENOMIC DNA]</scope>
    <source>
        <strain evidence="4 5">ALG-7-W6</strain>
    </source>
</reference>
<dbReference type="Pfam" id="PF05965">
    <property type="entry name" value="FYRC"/>
    <property type="match status" value="1"/>
</dbReference>
<dbReference type="AlphaFoldDB" id="A0A1R0H742"/>
<dbReference type="EMBL" id="LSSL01000288">
    <property type="protein sequence ID" value="OLY84967.1"/>
    <property type="molecule type" value="Genomic_DNA"/>
</dbReference>
<evidence type="ECO:0000313" key="4">
    <source>
        <dbReference type="EMBL" id="OLY84967.1"/>
    </source>
</evidence>
<accession>A0A1R0H742</accession>
<evidence type="ECO:0000256" key="3">
    <source>
        <dbReference type="SAM" id="MobiDB-lite"/>
    </source>
</evidence>
<gene>
    <name evidence="4" type="ORF">AYI68_g861</name>
</gene>
<name>A0A1R0H742_9FUNG</name>
<protein>
    <submittedName>
        <fullName evidence="4">Transforming growth factor beta regulator 1</fullName>
    </submittedName>
</protein>
<comment type="subcellular location">
    <subcellularLocation>
        <location evidence="1">Nucleus</location>
    </subcellularLocation>
</comment>
<dbReference type="InterPro" id="IPR003888">
    <property type="entry name" value="FYrich_N"/>
</dbReference>
<evidence type="ECO:0000313" key="5">
    <source>
        <dbReference type="Proteomes" id="UP000187455"/>
    </source>
</evidence>
<dbReference type="SMART" id="SM00542">
    <property type="entry name" value="FYRC"/>
    <property type="match status" value="1"/>
</dbReference>
<keyword evidence="5" id="KW-1185">Reference proteome</keyword>
<feature type="region of interest" description="Disordered" evidence="3">
    <location>
        <begin position="320"/>
        <end position="347"/>
    </location>
</feature>
<comment type="caution">
    <text evidence="4">The sequence shown here is derived from an EMBL/GenBank/DDBJ whole genome shotgun (WGS) entry which is preliminary data.</text>
</comment>
<feature type="region of interest" description="Disordered" evidence="3">
    <location>
        <begin position="541"/>
        <end position="574"/>
    </location>
</feature>
<keyword evidence="2" id="KW-0539">Nucleus</keyword>
<dbReference type="SMART" id="SM00541">
    <property type="entry name" value="FYRN"/>
    <property type="match status" value="1"/>
</dbReference>
<dbReference type="STRING" id="133383.A0A1R0H742"/>
<evidence type="ECO:0000256" key="2">
    <source>
        <dbReference type="ARBA" id="ARBA00023242"/>
    </source>
</evidence>
<dbReference type="OrthoDB" id="285793at2759"/>
<dbReference type="Pfam" id="PF05964">
    <property type="entry name" value="FYRN"/>
    <property type="match status" value="1"/>
</dbReference>
<evidence type="ECO:0000256" key="1">
    <source>
        <dbReference type="ARBA" id="ARBA00004123"/>
    </source>
</evidence>